<dbReference type="GO" id="GO:0000155">
    <property type="term" value="F:phosphorelay sensor kinase activity"/>
    <property type="evidence" value="ECO:0007669"/>
    <property type="project" value="InterPro"/>
</dbReference>
<feature type="transmembrane region" description="Helical" evidence="10">
    <location>
        <begin position="373"/>
        <end position="393"/>
    </location>
</feature>
<protein>
    <recommendedName>
        <fullName evidence="2">histidine kinase</fullName>
        <ecNumber evidence="2">2.7.13.3</ecNumber>
    </recommendedName>
</protein>
<keyword evidence="13" id="KW-1185">Reference proteome</keyword>
<keyword evidence="8" id="KW-0902">Two-component regulatory system</keyword>
<dbReference type="InterPro" id="IPR003594">
    <property type="entry name" value="HATPase_dom"/>
</dbReference>
<dbReference type="Pfam" id="PF02518">
    <property type="entry name" value="HATPase_c"/>
    <property type="match status" value="1"/>
</dbReference>
<evidence type="ECO:0000256" key="2">
    <source>
        <dbReference type="ARBA" id="ARBA00012438"/>
    </source>
</evidence>
<keyword evidence="9" id="KW-0175">Coiled coil</keyword>
<feature type="domain" description="Histidine kinase" evidence="11">
    <location>
        <begin position="539"/>
        <end position="622"/>
    </location>
</feature>
<evidence type="ECO:0000256" key="6">
    <source>
        <dbReference type="ARBA" id="ARBA00022777"/>
    </source>
</evidence>
<feature type="coiled-coil region" evidence="9">
    <location>
        <begin position="331"/>
        <end position="358"/>
    </location>
</feature>
<dbReference type="InterPro" id="IPR011712">
    <property type="entry name" value="Sig_transdc_His_kin_sub3_dim/P"/>
</dbReference>
<keyword evidence="7" id="KW-0067">ATP-binding</keyword>
<evidence type="ECO:0000313" key="13">
    <source>
        <dbReference type="Proteomes" id="UP001138894"/>
    </source>
</evidence>
<name>A0A9X1F9I0_9FLAO</name>
<comment type="caution">
    <text evidence="12">The sequence shown here is derived from an EMBL/GenBank/DDBJ whole genome shotgun (WGS) entry which is preliminary data.</text>
</comment>
<dbReference type="Proteomes" id="UP001138894">
    <property type="component" value="Unassembled WGS sequence"/>
</dbReference>
<dbReference type="InterPro" id="IPR005467">
    <property type="entry name" value="His_kinase_dom"/>
</dbReference>
<evidence type="ECO:0000313" key="12">
    <source>
        <dbReference type="EMBL" id="MBV7269899.1"/>
    </source>
</evidence>
<dbReference type="GO" id="GO:0005524">
    <property type="term" value="F:ATP binding"/>
    <property type="evidence" value="ECO:0007669"/>
    <property type="project" value="UniProtKB-KW"/>
</dbReference>
<dbReference type="GO" id="GO:0046983">
    <property type="term" value="F:protein dimerization activity"/>
    <property type="evidence" value="ECO:0007669"/>
    <property type="project" value="InterPro"/>
</dbReference>
<evidence type="ECO:0000256" key="9">
    <source>
        <dbReference type="SAM" id="Coils"/>
    </source>
</evidence>
<evidence type="ECO:0000259" key="11">
    <source>
        <dbReference type="PROSITE" id="PS50109"/>
    </source>
</evidence>
<gene>
    <name evidence="12" type="ORF">KCG49_11940</name>
</gene>
<evidence type="ECO:0000256" key="10">
    <source>
        <dbReference type="SAM" id="Phobius"/>
    </source>
</evidence>
<dbReference type="PANTHER" id="PTHR24421">
    <property type="entry name" value="NITRATE/NITRITE SENSOR PROTEIN NARX-RELATED"/>
    <property type="match status" value="1"/>
</dbReference>
<evidence type="ECO:0000256" key="4">
    <source>
        <dbReference type="ARBA" id="ARBA00022679"/>
    </source>
</evidence>
<accession>A0A9X1F9I0</accession>
<proteinExistence type="predicted"/>
<dbReference type="EC" id="2.7.13.3" evidence="2"/>
<keyword evidence="5" id="KW-0547">Nucleotide-binding</keyword>
<keyword evidence="6" id="KW-0418">Kinase</keyword>
<dbReference type="CDD" id="cd16917">
    <property type="entry name" value="HATPase_UhpB-NarQ-NarX-like"/>
    <property type="match status" value="1"/>
</dbReference>
<reference evidence="12" key="1">
    <citation type="submission" date="2021-04" db="EMBL/GenBank/DDBJ databases">
        <authorList>
            <person name="Pira H."/>
            <person name="Risdian C."/>
            <person name="Wink J."/>
        </authorList>
    </citation>
    <scope>NUCLEOTIDE SEQUENCE</scope>
    <source>
        <strain evidence="12">WHY3</strain>
    </source>
</reference>
<comment type="catalytic activity">
    <reaction evidence="1">
        <text>ATP + protein L-histidine = ADP + protein N-phospho-L-histidine.</text>
        <dbReference type="EC" id="2.7.13.3"/>
    </reaction>
</comment>
<dbReference type="PANTHER" id="PTHR24421:SF10">
    <property type="entry name" value="NITRATE_NITRITE SENSOR PROTEIN NARQ"/>
    <property type="match status" value="1"/>
</dbReference>
<dbReference type="InterPro" id="IPR019734">
    <property type="entry name" value="TPR_rpt"/>
</dbReference>
<evidence type="ECO:0000256" key="1">
    <source>
        <dbReference type="ARBA" id="ARBA00000085"/>
    </source>
</evidence>
<evidence type="ECO:0000256" key="8">
    <source>
        <dbReference type="ARBA" id="ARBA00023012"/>
    </source>
</evidence>
<sequence>MYFILLLFCSQFAASQNVDSLFSEIQNTANDSIIRVKALDIIDKISSDDDKENLGKAYFYLAYSYEKENNTKALEFYKKANSYLEKDTILKDSYFYQARLHTLFSDFPEALNIALKSLEYNRLHNNLSKIQRDMSFIGYIHDRMYEFKASIEWNRNSLKIAEKLKDTSAMAKCLGRIGIAYDELAEKDEFNKKLFDSALYYNNKAAKYAELSGDLGFARTTYSNIGNSYSKLKNYNKAEEYTLKSLAVPGFEASKGVTLVNLGKIYLETGRYTEAKKILDSAMQNTLKYGTRKYQLEAFYRLHELDVKKGNYKNALKNYIDYKSIEDSLLNETKTKQIVEVREQFKTAEKEREILIQRTEIAEQDLIIQQRNYQIFGLIALALILGIIGYLIYNQQKLKNKQLKKESELKDALIKIETQSKLQEQRLRISRDLHDNIGAQLTFIISSIDNLKYGFDIKDKKLETKLDTISNFTSGTIYELRDTIWAMNKSAITFEDLQTRISNYIDKAHLYDDDIVFSFTVDDSVDISKKFTSVEGMNIHRVIQEAIHNSLKYANASKIGVYIIKNVSNLIFKISDNGKGFDPRTVKRGNGIGNMKKRIESIGGEIQINSKENEGTEIVVVI</sequence>
<keyword evidence="3" id="KW-0597">Phosphoprotein</keyword>
<evidence type="ECO:0000256" key="3">
    <source>
        <dbReference type="ARBA" id="ARBA00022553"/>
    </source>
</evidence>
<keyword evidence="4" id="KW-0808">Transferase</keyword>
<keyword evidence="10" id="KW-1133">Transmembrane helix</keyword>
<keyword evidence="10" id="KW-0472">Membrane</keyword>
<dbReference type="InterPro" id="IPR050482">
    <property type="entry name" value="Sensor_HK_TwoCompSys"/>
</dbReference>
<evidence type="ECO:0000256" key="5">
    <source>
        <dbReference type="ARBA" id="ARBA00022741"/>
    </source>
</evidence>
<dbReference type="GO" id="GO:0016020">
    <property type="term" value="C:membrane"/>
    <property type="evidence" value="ECO:0007669"/>
    <property type="project" value="InterPro"/>
</dbReference>
<dbReference type="AlphaFoldDB" id="A0A9X1F9I0"/>
<dbReference type="Pfam" id="PF13181">
    <property type="entry name" value="TPR_8"/>
    <property type="match status" value="2"/>
</dbReference>
<keyword evidence="10" id="KW-0812">Transmembrane</keyword>
<evidence type="ECO:0000256" key="7">
    <source>
        <dbReference type="ARBA" id="ARBA00022840"/>
    </source>
</evidence>
<dbReference type="Pfam" id="PF07730">
    <property type="entry name" value="HisKA_3"/>
    <property type="match status" value="1"/>
</dbReference>
<dbReference type="RefSeq" id="WP_218546785.1">
    <property type="nucleotide sequence ID" value="NZ_JAGSPD010000009.1"/>
</dbReference>
<dbReference type="EMBL" id="JAGSPD010000009">
    <property type="protein sequence ID" value="MBV7269899.1"/>
    <property type="molecule type" value="Genomic_DNA"/>
</dbReference>
<dbReference type="PROSITE" id="PS50109">
    <property type="entry name" value="HIS_KIN"/>
    <property type="match status" value="1"/>
</dbReference>
<organism evidence="12 13">
    <name type="scientific">Winogradskyella luteola</name>
    <dbReference type="NCBI Taxonomy" id="2828330"/>
    <lineage>
        <taxon>Bacteria</taxon>
        <taxon>Pseudomonadati</taxon>
        <taxon>Bacteroidota</taxon>
        <taxon>Flavobacteriia</taxon>
        <taxon>Flavobacteriales</taxon>
        <taxon>Flavobacteriaceae</taxon>
        <taxon>Winogradskyella</taxon>
    </lineage>
</organism>
<dbReference type="SMART" id="SM00028">
    <property type="entry name" value="TPR"/>
    <property type="match status" value="3"/>
</dbReference>